<evidence type="ECO:0000313" key="6">
    <source>
        <dbReference type="Proteomes" id="UP000663879"/>
    </source>
</evidence>
<keyword evidence="3" id="KW-0496">Mitochondrion</keyword>
<protein>
    <submittedName>
        <fullName evidence="5">Uncharacterized protein</fullName>
    </submittedName>
</protein>
<dbReference type="PANTHER" id="PTHR44889:SF1">
    <property type="entry name" value="INACTIVE HYDROXYSTEROID DEHYDROGENASE-LIKE PROTEIN 1"/>
    <property type="match status" value="1"/>
</dbReference>
<evidence type="ECO:0000313" key="5">
    <source>
        <dbReference type="EMBL" id="CAF0767702.1"/>
    </source>
</evidence>
<evidence type="ECO:0000256" key="3">
    <source>
        <dbReference type="ARBA" id="ARBA00023128"/>
    </source>
</evidence>
<dbReference type="InterPro" id="IPR052149">
    <property type="entry name" value="17-beta-HSD3-like"/>
</dbReference>
<accession>A0A813QGX1</accession>
<reference evidence="5" key="1">
    <citation type="submission" date="2021-02" db="EMBL/GenBank/DDBJ databases">
        <authorList>
            <person name="Nowell W R."/>
        </authorList>
    </citation>
    <scope>NUCLEOTIDE SEQUENCE</scope>
    <source>
        <strain evidence="5">Ploen Becks lab</strain>
    </source>
</reference>
<dbReference type="EMBL" id="CAJNOC010000487">
    <property type="protein sequence ID" value="CAF0767702.1"/>
    <property type="molecule type" value="Genomic_DNA"/>
</dbReference>
<dbReference type="AlphaFoldDB" id="A0A813QGX1"/>
<comment type="subcellular location">
    <subcellularLocation>
        <location evidence="1">Mitochondrion</location>
    </subcellularLocation>
</comment>
<dbReference type="InterPro" id="IPR002347">
    <property type="entry name" value="SDR_fam"/>
</dbReference>
<dbReference type="PANTHER" id="PTHR44889">
    <property type="entry name" value="INACTIVE HYDROXYSTEROID DEHYDROGENASE-LIKE PROTEIN 1"/>
    <property type="match status" value="1"/>
</dbReference>
<dbReference type="Gene3D" id="3.40.50.720">
    <property type="entry name" value="NAD(P)-binding Rossmann-like Domain"/>
    <property type="match status" value="1"/>
</dbReference>
<keyword evidence="6" id="KW-1185">Reference proteome</keyword>
<evidence type="ECO:0000256" key="1">
    <source>
        <dbReference type="ARBA" id="ARBA00004173"/>
    </source>
</evidence>
<dbReference type="SUPFAM" id="SSF51735">
    <property type="entry name" value="NAD(P)-binding Rossmann-fold domains"/>
    <property type="match status" value="1"/>
</dbReference>
<evidence type="ECO:0000256" key="4">
    <source>
        <dbReference type="ARBA" id="ARBA00038261"/>
    </source>
</evidence>
<sequence>MSSSDSFSFLLKQITKDLNNINDTLALIGLLYIGKKSIEAAINLNRAISNYLIPALISNEKWLKSLGNWAIVIGCLNQIGYGYARELAKKQINLILIDDNEQLLNRASEILKSNFNIEIITISIDFSNSNSYIPIEKSIVGRDIGILVNSNSFTTEWSNFHALPKNFIEKTISSNIGAFSFISRMIFPSMFQKNKGAIINITSKNTSFSSPYSAITAASNAYSEKLLETWRCEYSDKNLYFQTVNACFVDSSKFNNEIILSDDSAMFTSSAIRTLGWSSYSMGHWLNTFKLHLLMKNFPIKFLNFIYTRILKRKFKNSIEKSAIKDK</sequence>
<dbReference type="Pfam" id="PF00106">
    <property type="entry name" value="adh_short"/>
    <property type="match status" value="1"/>
</dbReference>
<comment type="caution">
    <text evidence="5">The sequence shown here is derived from an EMBL/GenBank/DDBJ whole genome shotgun (WGS) entry which is preliminary data.</text>
</comment>
<gene>
    <name evidence="5" type="ORF">OXX778_LOCUS4782</name>
</gene>
<dbReference type="InterPro" id="IPR036291">
    <property type="entry name" value="NAD(P)-bd_dom_sf"/>
</dbReference>
<organism evidence="5 6">
    <name type="scientific">Brachionus calyciflorus</name>
    <dbReference type="NCBI Taxonomy" id="104777"/>
    <lineage>
        <taxon>Eukaryota</taxon>
        <taxon>Metazoa</taxon>
        <taxon>Spiralia</taxon>
        <taxon>Gnathifera</taxon>
        <taxon>Rotifera</taxon>
        <taxon>Eurotatoria</taxon>
        <taxon>Monogononta</taxon>
        <taxon>Pseudotrocha</taxon>
        <taxon>Ploima</taxon>
        <taxon>Brachionidae</taxon>
        <taxon>Brachionus</taxon>
    </lineage>
</organism>
<name>A0A813QGX1_9BILA</name>
<comment type="similarity">
    <text evidence="4">Belongs to the short-chain dehydrogenases/reductases (SDR) family. 17-beta-HSD 3 subfamily.</text>
</comment>
<proteinExistence type="inferred from homology"/>
<dbReference type="Proteomes" id="UP000663879">
    <property type="component" value="Unassembled WGS sequence"/>
</dbReference>
<keyword evidence="2" id="KW-0521">NADP</keyword>
<dbReference type="OrthoDB" id="5545019at2759"/>
<dbReference type="GO" id="GO:0005739">
    <property type="term" value="C:mitochondrion"/>
    <property type="evidence" value="ECO:0007669"/>
    <property type="project" value="UniProtKB-SubCell"/>
</dbReference>
<evidence type="ECO:0000256" key="2">
    <source>
        <dbReference type="ARBA" id="ARBA00022857"/>
    </source>
</evidence>